<reference evidence="2" key="1">
    <citation type="submission" date="2007-02" db="EMBL/GenBank/DDBJ databases">
        <title>Complete sequence of Pyrobaculum calidifontis JCM 11548.</title>
        <authorList>
            <consortium name="US DOE Joint Genome Institute"/>
            <person name="Copeland A."/>
            <person name="Lucas S."/>
            <person name="Lapidus A."/>
            <person name="Barry K."/>
            <person name="Glavina del Rio T."/>
            <person name="Dalin E."/>
            <person name="Tice H."/>
            <person name="Pitluck S."/>
            <person name="Chain P."/>
            <person name="Malfatti S."/>
            <person name="Shin M."/>
            <person name="Vergez L."/>
            <person name="Schmutz J."/>
            <person name="Larimer F."/>
            <person name="Land M."/>
            <person name="Hauser L."/>
            <person name="Kyrpides N."/>
            <person name="Mikhailova N."/>
            <person name="Cozen A.E."/>
            <person name="Fitz-Gibbon S.T."/>
            <person name="House C.H."/>
            <person name="Saltikov C."/>
            <person name="Lowe T.M."/>
            <person name="Richardson P."/>
        </authorList>
    </citation>
    <scope>NUCLEOTIDE SEQUENCE [LARGE SCALE GENOMIC DNA]</scope>
    <source>
        <strain evidence="2">JCM 11548</strain>
    </source>
</reference>
<dbReference type="Proteomes" id="UP000001431">
    <property type="component" value="Chromosome"/>
</dbReference>
<evidence type="ECO:0000256" key="1">
    <source>
        <dbReference type="SAM" id="Phobius"/>
    </source>
</evidence>
<feature type="transmembrane region" description="Helical" evidence="1">
    <location>
        <begin position="176"/>
        <end position="195"/>
    </location>
</feature>
<dbReference type="KEGG" id="pcl:Pcal_1888"/>
<feature type="transmembrane region" description="Helical" evidence="1">
    <location>
        <begin position="39"/>
        <end position="68"/>
    </location>
</feature>
<feature type="transmembrane region" description="Helical" evidence="1">
    <location>
        <begin position="12"/>
        <end position="32"/>
    </location>
</feature>
<keyword evidence="3" id="KW-1185">Reference proteome</keyword>
<proteinExistence type="predicted"/>
<keyword evidence="1" id="KW-0472">Membrane</keyword>
<dbReference type="RefSeq" id="WP_011850562.1">
    <property type="nucleotide sequence ID" value="NC_009073.1"/>
</dbReference>
<protein>
    <submittedName>
        <fullName evidence="2">Uncharacterized protein</fullName>
    </submittedName>
</protein>
<dbReference type="STRING" id="410359.Pcal_1888"/>
<feature type="transmembrane region" description="Helical" evidence="1">
    <location>
        <begin position="146"/>
        <end position="164"/>
    </location>
</feature>
<feature type="transmembrane region" description="Helical" evidence="1">
    <location>
        <begin position="101"/>
        <end position="125"/>
    </location>
</feature>
<evidence type="ECO:0000313" key="3">
    <source>
        <dbReference type="Proteomes" id="UP000001431"/>
    </source>
</evidence>
<dbReference type="HOGENOM" id="CLU_901998_0_0_2"/>
<keyword evidence="1" id="KW-1133">Transmembrane helix</keyword>
<feature type="transmembrane region" description="Helical" evidence="1">
    <location>
        <begin position="283"/>
        <end position="302"/>
    </location>
</feature>
<accession>A3MXD7</accession>
<sequence>MSLPFLLHLPQVGLVHAIANAISLASLAAAPLMEKRPSLFALFATLSLAATGPLAFLNAYAFAVAWGISRGLSLVYSSYLGPGDVVARAYAVNIGLVSGSLLAGFGGASVLPLLTPIALLCAALAKAQPYSRQMEAALRWSTLTRLNVSFLLFMAGYFTLYPFMPLYLSQTMPMPLVGIFFAYVDLISLVNLYIAGRLLGRLPAVYVPPAVSLLVLLYLTMHPAVFFAAAYFIDLLTSVYLLNLQKRFLATRPVAAFALNRVFHRAAAVVGSSLGAAVVVHGLALLVVLDAVFVALSAVPLAQRRGRR</sequence>
<dbReference type="AlphaFoldDB" id="A3MXD7"/>
<keyword evidence="1" id="KW-0812">Transmembrane</keyword>
<evidence type="ECO:0000313" key="2">
    <source>
        <dbReference type="EMBL" id="ABO09304.1"/>
    </source>
</evidence>
<dbReference type="EMBL" id="CP000561">
    <property type="protein sequence ID" value="ABO09304.1"/>
    <property type="molecule type" value="Genomic_DNA"/>
</dbReference>
<dbReference type="GeneID" id="4908367"/>
<gene>
    <name evidence="2" type="ordered locus">Pcal_1888</name>
</gene>
<name>A3MXD7_PYRCJ</name>
<organism evidence="2 3">
    <name type="scientific">Pyrobaculum calidifontis (strain DSM 21063 / JCM 11548 / VA1)</name>
    <dbReference type="NCBI Taxonomy" id="410359"/>
    <lineage>
        <taxon>Archaea</taxon>
        <taxon>Thermoproteota</taxon>
        <taxon>Thermoprotei</taxon>
        <taxon>Thermoproteales</taxon>
        <taxon>Thermoproteaceae</taxon>
        <taxon>Pyrobaculum</taxon>
    </lineage>
</organism>